<dbReference type="RefSeq" id="WP_047755196.1">
    <property type="nucleotide sequence ID" value="NZ_CAJUHA010000001.1"/>
</dbReference>
<keyword evidence="1" id="KW-1133">Transmembrane helix</keyword>
<name>A0A0G2ZDB0_9BACT</name>
<evidence type="ECO:0000313" key="2">
    <source>
        <dbReference type="EMBL" id="AKI98061.1"/>
    </source>
</evidence>
<evidence type="ECO:0000313" key="3">
    <source>
        <dbReference type="Proteomes" id="UP000035159"/>
    </source>
</evidence>
<keyword evidence="3" id="KW-1185">Reference proteome</keyword>
<dbReference type="PATRIC" id="fig|1330330.3.peg.1986"/>
<gene>
    <name evidence="2" type="ORF">IX53_09740</name>
</gene>
<accession>A0A0G2ZDB0</accession>
<evidence type="ECO:0000256" key="1">
    <source>
        <dbReference type="SAM" id="Phobius"/>
    </source>
</evidence>
<dbReference type="AlphaFoldDB" id="A0A0G2ZDB0"/>
<feature type="transmembrane region" description="Helical" evidence="1">
    <location>
        <begin position="91"/>
        <end position="118"/>
    </location>
</feature>
<dbReference type="STRING" id="1330330.IX53_09740"/>
<reference evidence="2 3" key="1">
    <citation type="submission" date="2015-04" db="EMBL/GenBank/DDBJ databases">
        <title>Complete Genome Sequence of Kosmotoga pacifica SLHLJ1.</title>
        <authorList>
            <person name="Jiang L.J."/>
            <person name="Shao Z.Z."/>
            <person name="Jebbar M."/>
        </authorList>
    </citation>
    <scope>NUCLEOTIDE SEQUENCE [LARGE SCALE GENOMIC DNA]</scope>
    <source>
        <strain evidence="2 3">SLHLJ1</strain>
    </source>
</reference>
<dbReference type="EMBL" id="CP011232">
    <property type="protein sequence ID" value="AKI98061.1"/>
    <property type="molecule type" value="Genomic_DNA"/>
</dbReference>
<feature type="transmembrane region" description="Helical" evidence="1">
    <location>
        <begin position="45"/>
        <end position="71"/>
    </location>
</feature>
<feature type="transmembrane region" description="Helical" evidence="1">
    <location>
        <begin position="12"/>
        <end position="33"/>
    </location>
</feature>
<dbReference type="Proteomes" id="UP000035159">
    <property type="component" value="Chromosome"/>
</dbReference>
<dbReference type="OrthoDB" id="9950263at2"/>
<dbReference type="KEGG" id="kpf:IX53_09740"/>
<proteinExistence type="predicted"/>
<keyword evidence="1" id="KW-0812">Transmembrane</keyword>
<keyword evidence="1" id="KW-0472">Membrane</keyword>
<protein>
    <submittedName>
        <fullName evidence="2">Uncharacterized protein</fullName>
    </submittedName>
</protein>
<sequence length="128" mass="14889">MKLFYIVFPLLIYYDLGFYDILPLFPVYIPLILSSEGDWLTVGISLAGAFVLSVNLGSYVFLLFLIISILISHYLFRSHLKQSFSSFISSLLFATIASIYMKIWYLALIPVFIVFIIFRRKKLELQKK</sequence>
<organism evidence="2 3">
    <name type="scientific">Kosmotoga pacifica</name>
    <dbReference type="NCBI Taxonomy" id="1330330"/>
    <lineage>
        <taxon>Bacteria</taxon>
        <taxon>Thermotogati</taxon>
        <taxon>Thermotogota</taxon>
        <taxon>Thermotogae</taxon>
        <taxon>Kosmotogales</taxon>
        <taxon>Kosmotogaceae</taxon>
        <taxon>Kosmotoga</taxon>
    </lineage>
</organism>